<dbReference type="GO" id="GO:0004190">
    <property type="term" value="F:aspartic-type endopeptidase activity"/>
    <property type="evidence" value="ECO:0007669"/>
    <property type="project" value="TreeGrafter"/>
</dbReference>
<dbReference type="InterPro" id="IPR010627">
    <property type="entry name" value="Prepilin_pept_A24_N"/>
</dbReference>
<dbReference type="Proteomes" id="UP000003573">
    <property type="component" value="Unassembled WGS sequence"/>
</dbReference>
<protein>
    <submittedName>
        <fullName evidence="3">Peptidase, A24 type IV prepilin peptidase family protein</fullName>
    </submittedName>
</protein>
<dbReference type="GO" id="GO:0006465">
    <property type="term" value="P:signal peptide processing"/>
    <property type="evidence" value="ECO:0007669"/>
    <property type="project" value="TreeGrafter"/>
</dbReference>
<feature type="transmembrane region" description="Helical" evidence="1">
    <location>
        <begin position="169"/>
        <end position="191"/>
    </location>
</feature>
<evidence type="ECO:0000313" key="3">
    <source>
        <dbReference type="EMBL" id="EHJ52397.1"/>
    </source>
</evidence>
<dbReference type="PANTHER" id="PTHR30487">
    <property type="entry name" value="TYPE 4 PREPILIN-LIKE PROTEINS LEADER PEPTIDE-PROCESSING ENZYME"/>
    <property type="match status" value="1"/>
</dbReference>
<dbReference type="Pfam" id="PF06750">
    <property type="entry name" value="A24_N_bact"/>
    <property type="match status" value="1"/>
</dbReference>
<comment type="caution">
    <text evidence="3">The sequence shown here is derived from an EMBL/GenBank/DDBJ whole genome shotgun (WGS) entry which is preliminary data.</text>
</comment>
<proteinExistence type="predicted"/>
<name>G5JW08_9STRE</name>
<feature type="transmembrane region" description="Helical" evidence="1">
    <location>
        <begin position="72"/>
        <end position="105"/>
    </location>
</feature>
<dbReference type="InterPro" id="IPR050882">
    <property type="entry name" value="Prepilin_peptidase/N-MTase"/>
</dbReference>
<organism evidence="3 4">
    <name type="scientific">Streptococcus macacae NCTC 11558</name>
    <dbReference type="NCBI Taxonomy" id="764298"/>
    <lineage>
        <taxon>Bacteria</taxon>
        <taxon>Bacillati</taxon>
        <taxon>Bacillota</taxon>
        <taxon>Bacilli</taxon>
        <taxon>Lactobacillales</taxon>
        <taxon>Streptococcaceae</taxon>
        <taxon>Streptococcus</taxon>
    </lineage>
</organism>
<evidence type="ECO:0000313" key="4">
    <source>
        <dbReference type="Proteomes" id="UP000003573"/>
    </source>
</evidence>
<evidence type="ECO:0000256" key="1">
    <source>
        <dbReference type="SAM" id="Phobius"/>
    </source>
</evidence>
<keyword evidence="1" id="KW-1133">Transmembrane helix</keyword>
<sequence>MKFFLFFCLGSSLGSFIGLIIDRFPEKSIIFPNSYCNYCKHSLAPRDLIPILSQIINKNRCRFCGYPIPFHYLLLELFCGSICLLYANGCFSFSQLILLFMGILLSLYDLKDHSYPIIFWLAFTFFLMVFYPLNLISLFLFFLGLYAALKNIQIGSGDLLYLSTLALSLNFQEILWVVQIASLLGIVYYLFCKKEESPIAFVPFLFSGYIAVLFFL</sequence>
<keyword evidence="1" id="KW-0472">Membrane</keyword>
<dbReference type="EMBL" id="AEUW02000001">
    <property type="protein sequence ID" value="EHJ52397.1"/>
    <property type="molecule type" value="Genomic_DNA"/>
</dbReference>
<feature type="domain" description="Prepilin peptidase A24 N-terminal" evidence="2">
    <location>
        <begin position="9"/>
        <end position="86"/>
    </location>
</feature>
<feature type="transmembrane region" description="Helical" evidence="1">
    <location>
        <begin position="117"/>
        <end position="149"/>
    </location>
</feature>
<gene>
    <name evidence="3" type="ORF">STRMA_1177</name>
</gene>
<dbReference type="GO" id="GO:0005886">
    <property type="term" value="C:plasma membrane"/>
    <property type="evidence" value="ECO:0007669"/>
    <property type="project" value="TreeGrafter"/>
</dbReference>
<reference evidence="3 4" key="1">
    <citation type="journal article" date="2014" name="Int. J. Syst. Evol. Microbiol.">
        <title>Phylogenomics and the dynamic genome evolution of the genus Streptococcus.</title>
        <authorList>
            <consortium name="The Broad Institute Genome Sequencing Platform"/>
            <person name="Richards V.P."/>
            <person name="Palmer S.R."/>
            <person name="Pavinski Bitar P.D."/>
            <person name="Qin X."/>
            <person name="Weinstock G.M."/>
            <person name="Highlander S.K."/>
            <person name="Town C.D."/>
            <person name="Burne R.A."/>
            <person name="Stanhope M.J."/>
        </authorList>
    </citation>
    <scope>NUCLEOTIDE SEQUENCE [LARGE SCALE GENOMIC DNA]</scope>
    <source>
        <strain evidence="3 4">NCTC 11558</strain>
    </source>
</reference>
<keyword evidence="4" id="KW-1185">Reference proteome</keyword>
<evidence type="ECO:0000259" key="2">
    <source>
        <dbReference type="Pfam" id="PF06750"/>
    </source>
</evidence>
<dbReference type="STRING" id="764298.STRMA_1177"/>
<accession>G5JW08</accession>
<dbReference type="RefSeq" id="WP_003080375.1">
    <property type="nucleotide sequence ID" value="NZ_AEUW02000001.1"/>
</dbReference>
<feature type="transmembrane region" description="Helical" evidence="1">
    <location>
        <begin position="198"/>
        <end position="215"/>
    </location>
</feature>
<keyword evidence="1" id="KW-0812">Transmembrane</keyword>
<dbReference type="eggNOG" id="COG1989">
    <property type="taxonomic scope" value="Bacteria"/>
</dbReference>
<dbReference type="OrthoDB" id="9789291at2"/>
<dbReference type="PANTHER" id="PTHR30487:SF0">
    <property type="entry name" value="PREPILIN LEADER PEPTIDASE_N-METHYLTRANSFERASE-RELATED"/>
    <property type="match status" value="1"/>
</dbReference>
<dbReference type="AlphaFoldDB" id="G5JW08"/>